<evidence type="ECO:0000256" key="1">
    <source>
        <dbReference type="ARBA" id="ARBA00006795"/>
    </source>
</evidence>
<evidence type="ECO:0000259" key="3">
    <source>
        <dbReference type="Pfam" id="PF04676"/>
    </source>
</evidence>
<protein>
    <recommendedName>
        <fullName evidence="7">CWF19-like protein 2</fullName>
    </recommendedName>
</protein>
<proteinExistence type="inferred from homology"/>
<dbReference type="InterPro" id="IPR040194">
    <property type="entry name" value="Cwf19-like"/>
</dbReference>
<comment type="caution">
    <text evidence="5">The sequence shown here is derived from an EMBL/GenBank/DDBJ whole genome shotgun (WGS) entry which is preliminary data.</text>
</comment>
<dbReference type="OMA" id="ISECEFC"/>
<reference evidence="5" key="1">
    <citation type="submission" date="2021-01" db="EMBL/GenBank/DDBJ databases">
        <authorList>
            <consortium name="Genoscope - CEA"/>
            <person name="William W."/>
        </authorList>
    </citation>
    <scope>NUCLEOTIDE SEQUENCE</scope>
</reference>
<dbReference type="Pfam" id="PF04677">
    <property type="entry name" value="CwfJ_C_1"/>
    <property type="match status" value="1"/>
</dbReference>
<evidence type="ECO:0000259" key="4">
    <source>
        <dbReference type="Pfam" id="PF04677"/>
    </source>
</evidence>
<dbReference type="GO" id="GO:0071014">
    <property type="term" value="C:post-mRNA release spliceosomal complex"/>
    <property type="evidence" value="ECO:0007669"/>
    <property type="project" value="TreeGrafter"/>
</dbReference>
<feature type="domain" description="Cwf19-like C-terminal" evidence="4">
    <location>
        <begin position="76"/>
        <end position="195"/>
    </location>
</feature>
<feature type="region of interest" description="Disordered" evidence="2">
    <location>
        <begin position="37"/>
        <end position="68"/>
    </location>
</feature>
<dbReference type="Proteomes" id="UP000683925">
    <property type="component" value="Unassembled WGS sequence"/>
</dbReference>
<evidence type="ECO:0008006" key="7">
    <source>
        <dbReference type="Google" id="ProtNLM"/>
    </source>
</evidence>
<evidence type="ECO:0000313" key="6">
    <source>
        <dbReference type="Proteomes" id="UP000683925"/>
    </source>
</evidence>
<dbReference type="OrthoDB" id="2113965at2759"/>
<name>A0A8S1UEI3_PAROT</name>
<comment type="similarity">
    <text evidence="1">Belongs to the CWF19 family.</text>
</comment>
<dbReference type="InterPro" id="IPR006767">
    <property type="entry name" value="Cwf19-like_C_dom-2"/>
</dbReference>
<dbReference type="PANTHER" id="PTHR12072">
    <property type="entry name" value="CWF19, CELL CYCLE CONTROL PROTEIN"/>
    <property type="match status" value="1"/>
</dbReference>
<gene>
    <name evidence="5" type="ORF">POCTA_138.1.T0410105</name>
</gene>
<evidence type="ECO:0000256" key="2">
    <source>
        <dbReference type="SAM" id="MobiDB-lite"/>
    </source>
</evidence>
<dbReference type="InterPro" id="IPR006768">
    <property type="entry name" value="Cwf19-like_C_dom-1"/>
</dbReference>
<dbReference type="AlphaFoldDB" id="A0A8S1UEI3"/>
<feature type="domain" description="Cwf19-like protein C-terminal" evidence="3">
    <location>
        <begin position="210"/>
        <end position="305"/>
    </location>
</feature>
<organism evidence="5 6">
    <name type="scientific">Paramecium octaurelia</name>
    <dbReference type="NCBI Taxonomy" id="43137"/>
    <lineage>
        <taxon>Eukaryota</taxon>
        <taxon>Sar</taxon>
        <taxon>Alveolata</taxon>
        <taxon>Ciliophora</taxon>
        <taxon>Intramacronucleata</taxon>
        <taxon>Oligohymenophorea</taxon>
        <taxon>Peniculida</taxon>
        <taxon>Parameciidae</taxon>
        <taxon>Paramecium</taxon>
    </lineage>
</organism>
<keyword evidence="6" id="KW-1185">Reference proteome</keyword>
<feature type="compositionally biased region" description="Basic and acidic residues" evidence="2">
    <location>
        <begin position="52"/>
        <end position="68"/>
    </location>
</feature>
<dbReference type="EMBL" id="CAJJDP010000041">
    <property type="protein sequence ID" value="CAD8162159.1"/>
    <property type="molecule type" value="Genomic_DNA"/>
</dbReference>
<dbReference type="Pfam" id="PF04676">
    <property type="entry name" value="CwfJ_C_2"/>
    <property type="match status" value="1"/>
</dbReference>
<dbReference type="PANTHER" id="PTHR12072:SF5">
    <property type="entry name" value="CWF19-LIKE PROTEIN 2"/>
    <property type="match status" value="1"/>
</dbReference>
<dbReference type="GO" id="GO:0000398">
    <property type="term" value="P:mRNA splicing, via spliceosome"/>
    <property type="evidence" value="ECO:0007669"/>
    <property type="project" value="TreeGrafter"/>
</dbReference>
<evidence type="ECO:0000313" key="5">
    <source>
        <dbReference type="EMBL" id="CAD8162159.1"/>
    </source>
</evidence>
<sequence>MLKGVKVRKVYEDEIEEPVRQKKVRIMDDQLHKQRIKEKGLQFDDLEDDDQQPDHQKTRQEKNKENQKKGEMLFQQRQQQKAISECEFCLSNEKLSQYYILSQSNNVMLVLPKQRFYNAYTHLLIVPMEHVQCIRDVEDETYEEIRNYQKCLVGAFDKANLECIFYENAFKFKYVPHAIIECVAIPYKISKEANLNLYFKQGMDELDGFWSTHKKIIEIQKNKGGIRKQIPKGFAYFYVDFSLKLGYAHVIENENNFSSNFAREILASILSVEKSNVLSPKPRTEQEAKQENDAFQLIWKSYDWTRMLKQ</sequence>
<accession>A0A8S1UEI3</accession>